<dbReference type="GO" id="GO:0019632">
    <property type="term" value="P:shikimate metabolic process"/>
    <property type="evidence" value="ECO:0007669"/>
    <property type="project" value="TreeGrafter"/>
</dbReference>
<keyword evidence="3" id="KW-0479">Metal-binding</keyword>
<dbReference type="GO" id="GO:0004764">
    <property type="term" value="F:shikimate 3-dehydrogenase (NADP+) activity"/>
    <property type="evidence" value="ECO:0007669"/>
    <property type="project" value="InterPro"/>
</dbReference>
<dbReference type="Gene3D" id="3.40.50.720">
    <property type="entry name" value="NAD(P)-binding Rossmann-like Domain"/>
    <property type="match status" value="1"/>
</dbReference>
<dbReference type="AlphaFoldDB" id="A0A369LNW4"/>
<dbReference type="CDD" id="cd01065">
    <property type="entry name" value="NAD_bind_Shikimate_DH"/>
    <property type="match status" value="1"/>
</dbReference>
<dbReference type="EMBL" id="PPTO01000003">
    <property type="protein sequence ID" value="RDB60359.1"/>
    <property type="molecule type" value="Genomic_DNA"/>
</dbReference>
<gene>
    <name evidence="3" type="primary">aroK</name>
    <name evidence="5" type="ORF">C1881_03225</name>
</gene>
<dbReference type="GO" id="GO:0009073">
    <property type="term" value="P:aromatic amino acid family biosynthetic process"/>
    <property type="evidence" value="ECO:0007669"/>
    <property type="project" value="UniProtKB-KW"/>
</dbReference>
<protein>
    <recommendedName>
        <fullName evidence="3">Shikimate kinase</fullName>
        <shortName evidence="3">SK</shortName>
        <ecNumber evidence="3">2.7.1.71</ecNumber>
    </recommendedName>
</protein>
<dbReference type="InterPro" id="IPR036291">
    <property type="entry name" value="NAD(P)-bd_dom_sf"/>
</dbReference>
<feature type="binding site" evidence="3">
    <location>
        <position position="394"/>
    </location>
    <ligand>
        <name>substrate</name>
    </ligand>
</feature>
<dbReference type="PANTHER" id="PTHR21089">
    <property type="entry name" value="SHIKIMATE DEHYDROGENASE"/>
    <property type="match status" value="1"/>
</dbReference>
<reference evidence="5 6" key="1">
    <citation type="journal article" date="2018" name="Elife">
        <title>Discovery and characterization of a prevalent human gut bacterial enzyme sufficient for the inactivation of a family of plant toxins.</title>
        <authorList>
            <person name="Koppel N."/>
            <person name="Bisanz J.E."/>
            <person name="Pandelia M.E."/>
            <person name="Turnbaugh P.J."/>
            <person name="Balskus E.P."/>
        </authorList>
    </citation>
    <scope>NUCLEOTIDE SEQUENCE [LARGE SCALE GENOMIC DNA]</scope>
    <source>
        <strain evidence="5 6">OB21 GAM31</strain>
    </source>
</reference>
<feature type="binding site" evidence="3">
    <location>
        <position position="282"/>
    </location>
    <ligand>
        <name>Mg(2+)</name>
        <dbReference type="ChEBI" id="CHEBI:18420"/>
    </ligand>
</feature>
<feature type="binding site" evidence="3">
    <location>
        <position position="300"/>
    </location>
    <ligand>
        <name>substrate</name>
    </ligand>
</feature>
<dbReference type="GO" id="GO:0005524">
    <property type="term" value="F:ATP binding"/>
    <property type="evidence" value="ECO:0007669"/>
    <property type="project" value="UniProtKB-UniRule"/>
</dbReference>
<proteinExistence type="inferred from homology"/>
<dbReference type="Gene3D" id="3.40.50.300">
    <property type="entry name" value="P-loop containing nucleotide triphosphate hydrolases"/>
    <property type="match status" value="1"/>
</dbReference>
<dbReference type="Gene3D" id="3.40.50.10860">
    <property type="entry name" value="Leucine Dehydrogenase, chain A, domain 1"/>
    <property type="match status" value="1"/>
</dbReference>
<organism evidence="5 6">
    <name type="scientific">Slackia isoflavoniconvertens</name>
    <dbReference type="NCBI Taxonomy" id="572010"/>
    <lineage>
        <taxon>Bacteria</taxon>
        <taxon>Bacillati</taxon>
        <taxon>Actinomycetota</taxon>
        <taxon>Coriobacteriia</taxon>
        <taxon>Eggerthellales</taxon>
        <taxon>Eggerthellaceae</taxon>
        <taxon>Slackia</taxon>
    </lineage>
</organism>
<dbReference type="GO" id="GO:0009423">
    <property type="term" value="P:chorismate biosynthetic process"/>
    <property type="evidence" value="ECO:0007669"/>
    <property type="project" value="UniProtKB-UniRule"/>
</dbReference>
<feature type="binding site" evidence="3">
    <location>
        <position position="379"/>
    </location>
    <ligand>
        <name>ATP</name>
        <dbReference type="ChEBI" id="CHEBI:30616"/>
    </ligand>
</feature>
<dbReference type="GO" id="GO:0000287">
    <property type="term" value="F:magnesium ion binding"/>
    <property type="evidence" value="ECO:0007669"/>
    <property type="project" value="UniProtKB-UniRule"/>
</dbReference>
<keyword evidence="3" id="KW-0547">Nucleotide-binding</keyword>
<keyword evidence="3" id="KW-0418">Kinase</keyword>
<dbReference type="InterPro" id="IPR046346">
    <property type="entry name" value="Aminoacid_DH-like_N_sf"/>
</dbReference>
<evidence type="ECO:0000256" key="3">
    <source>
        <dbReference type="HAMAP-Rule" id="MF_00109"/>
    </source>
</evidence>
<dbReference type="Pfam" id="PF08501">
    <property type="entry name" value="Shikimate_dh_N"/>
    <property type="match status" value="1"/>
</dbReference>
<dbReference type="SUPFAM" id="SSF51735">
    <property type="entry name" value="NAD(P)-binding Rossmann-fold domains"/>
    <property type="match status" value="1"/>
</dbReference>
<evidence type="ECO:0000256" key="1">
    <source>
        <dbReference type="ARBA" id="ARBA00004871"/>
    </source>
</evidence>
<name>A0A369LNW4_9ACTN</name>
<comment type="function">
    <text evidence="3">Catalyzes the specific phosphorylation of the 3-hydroxyl group of shikimic acid using ATP as a cosubstrate.</text>
</comment>
<dbReference type="SUPFAM" id="SSF52540">
    <property type="entry name" value="P-loop containing nucleoside triphosphate hydrolases"/>
    <property type="match status" value="1"/>
</dbReference>
<keyword evidence="2 3" id="KW-0057">Aromatic amino acid biosynthesis</keyword>
<dbReference type="GO" id="GO:0005829">
    <property type="term" value="C:cytosol"/>
    <property type="evidence" value="ECO:0007669"/>
    <property type="project" value="TreeGrafter"/>
</dbReference>
<dbReference type="InterPro" id="IPR013708">
    <property type="entry name" value="Shikimate_DH-bd_N"/>
</dbReference>
<evidence type="ECO:0000313" key="6">
    <source>
        <dbReference type="Proteomes" id="UP000253975"/>
    </source>
</evidence>
<dbReference type="SUPFAM" id="SSF53223">
    <property type="entry name" value="Aminoacid dehydrogenase-like, N-terminal domain"/>
    <property type="match status" value="1"/>
</dbReference>
<dbReference type="GO" id="GO:0008652">
    <property type="term" value="P:amino acid biosynthetic process"/>
    <property type="evidence" value="ECO:0007669"/>
    <property type="project" value="UniProtKB-KW"/>
</dbReference>
<dbReference type="InterPro" id="IPR027417">
    <property type="entry name" value="P-loop_NTPase"/>
</dbReference>
<comment type="pathway">
    <text evidence="1">Metabolic intermediate biosynthesis; chorismate biosynthesis; chorismate from D-erythrose 4-phosphate and phosphoenolpyruvate: step 4/7.</text>
</comment>
<keyword evidence="3" id="KW-0460">Magnesium</keyword>
<dbReference type="GO" id="GO:0050661">
    <property type="term" value="F:NADP binding"/>
    <property type="evidence" value="ECO:0007669"/>
    <property type="project" value="TreeGrafter"/>
</dbReference>
<feature type="binding site" evidence="3">
    <location>
        <position position="324"/>
    </location>
    <ligand>
        <name>substrate</name>
    </ligand>
</feature>
<dbReference type="InterPro" id="IPR031322">
    <property type="entry name" value="Shikimate/glucono_kinase"/>
</dbReference>
<feature type="binding site" evidence="3">
    <location>
        <position position="346"/>
    </location>
    <ligand>
        <name>substrate</name>
    </ligand>
</feature>
<comment type="similarity">
    <text evidence="3">Belongs to the shikimate kinase family.</text>
</comment>
<dbReference type="EC" id="2.7.1.71" evidence="3"/>
<sequence length="425" mass="46211">MAASQTKPVYGLLGRKLGHSYSPRIHAMLGDYEYRLHEVEPDDVAAFIREGVFVGLNVTMPYKETVMDLCDKLTDAAKKIGNVNTIVRREDGTLLGDNTDYYGFSHLLNVGHMNVTDRKVVVLGTGGAAKTVHAVLTDRGASEIVMVSRTGENNYENIAQHYDARFIVNTTPVGMFPNCPDSPIDLEPFARTGELREGRADGLFGVIDVVYNPARTGLMLQAEKLGVPHISGLPMLVAQAKAASELWQHKQIGNEIVDEIVEKITFEEGNIVIIGMPSGGKSTIGSLLAKQLGREFVDIDDYIPEAAGKSIADIFAEDGEEAFRVIETQVTGDVCKRSGLVIACGGGVVTKARNYDLLHQNGIVLLLKRPLKLLVSDGRPMSITKGIPALARDRGPKYDVWGDIVVSNDADPMIVVGRALEKLQK</sequence>
<comment type="caution">
    <text evidence="5">The sequence shown here is derived from an EMBL/GenBank/DDBJ whole genome shotgun (WGS) entry which is preliminary data.</text>
</comment>
<dbReference type="RefSeq" id="WP_114615095.1">
    <property type="nucleotide sequence ID" value="NZ_PPTO01000003.1"/>
</dbReference>
<feature type="domain" description="Shikimate dehydrogenase substrate binding N-terminal" evidence="4">
    <location>
        <begin position="12"/>
        <end position="86"/>
    </location>
</feature>
<dbReference type="HAMAP" id="MF_00109">
    <property type="entry name" value="Shikimate_kinase"/>
    <property type="match status" value="1"/>
</dbReference>
<dbReference type="Proteomes" id="UP000253975">
    <property type="component" value="Unassembled WGS sequence"/>
</dbReference>
<comment type="catalytic activity">
    <reaction evidence="3">
        <text>shikimate + ATP = 3-phosphoshikimate + ADP + H(+)</text>
        <dbReference type="Rhea" id="RHEA:13121"/>
        <dbReference type="ChEBI" id="CHEBI:15378"/>
        <dbReference type="ChEBI" id="CHEBI:30616"/>
        <dbReference type="ChEBI" id="CHEBI:36208"/>
        <dbReference type="ChEBI" id="CHEBI:145989"/>
        <dbReference type="ChEBI" id="CHEBI:456216"/>
        <dbReference type="EC" id="2.7.1.71"/>
    </reaction>
</comment>
<feature type="binding site" evidence="3">
    <location>
        <begin position="278"/>
        <end position="283"/>
    </location>
    <ligand>
        <name>ATP</name>
        <dbReference type="ChEBI" id="CHEBI:30616"/>
    </ligand>
</feature>
<dbReference type="PANTHER" id="PTHR21089:SF1">
    <property type="entry name" value="BIFUNCTIONAL 3-DEHYDROQUINATE DEHYDRATASE_SHIKIMATE DEHYDROGENASE, CHLOROPLASTIC"/>
    <property type="match status" value="1"/>
</dbReference>
<comment type="pathway">
    <text evidence="3">Metabolic intermediate biosynthesis; chorismate biosynthesis; chorismate from D-erythrose 4-phosphate and phosphoenolpyruvate: step 5/7.</text>
</comment>
<comment type="subunit">
    <text evidence="3">Monomer.</text>
</comment>
<comment type="subcellular location">
    <subcellularLocation>
        <location evidence="3">Cytoplasm</location>
    </subcellularLocation>
</comment>
<dbReference type="UniPathway" id="UPA00053">
    <property type="reaction ID" value="UER00088"/>
</dbReference>
<evidence type="ECO:0000259" key="4">
    <source>
        <dbReference type="Pfam" id="PF08501"/>
    </source>
</evidence>
<comment type="caution">
    <text evidence="3">Lacks conserved residue(s) required for the propagation of feature annotation.</text>
</comment>
<dbReference type="InterPro" id="IPR000623">
    <property type="entry name" value="Shikimate_kinase/TSH1"/>
</dbReference>
<dbReference type="PRINTS" id="PR01100">
    <property type="entry name" value="SHIKIMTKNASE"/>
</dbReference>
<keyword evidence="3" id="KW-0028">Amino-acid biosynthesis</keyword>
<dbReference type="CDD" id="cd00464">
    <property type="entry name" value="SK"/>
    <property type="match status" value="1"/>
</dbReference>
<dbReference type="Pfam" id="PF01202">
    <property type="entry name" value="SKI"/>
    <property type="match status" value="1"/>
</dbReference>
<evidence type="ECO:0000313" key="5">
    <source>
        <dbReference type="EMBL" id="RDB60359.1"/>
    </source>
</evidence>
<accession>A0A369LNW4</accession>
<dbReference type="InterPro" id="IPR022893">
    <property type="entry name" value="Shikimate_DH_fam"/>
</dbReference>
<keyword evidence="3" id="KW-0808">Transferase</keyword>
<evidence type="ECO:0000256" key="2">
    <source>
        <dbReference type="ARBA" id="ARBA00023141"/>
    </source>
</evidence>
<comment type="cofactor">
    <cofactor evidence="3">
        <name>Mg(2+)</name>
        <dbReference type="ChEBI" id="CHEBI:18420"/>
    </cofactor>
    <text evidence="3">Binds 1 Mg(2+) ion per subunit.</text>
</comment>
<dbReference type="GO" id="GO:0004765">
    <property type="term" value="F:shikimate kinase activity"/>
    <property type="evidence" value="ECO:0007669"/>
    <property type="project" value="UniProtKB-UniRule"/>
</dbReference>
<keyword evidence="3" id="KW-0963">Cytoplasm</keyword>
<keyword evidence="3" id="KW-0067">ATP-binding</keyword>